<accession>A0A1I8J4I7</accession>
<evidence type="ECO:0000313" key="10">
    <source>
        <dbReference type="WBParaSite" id="maker-uti_cns_0045758-snap-gene-1.5-mRNA-1"/>
    </source>
</evidence>
<comment type="function">
    <text evidence="7">May play a role in fatty acid biosynthesis and insulin sensitivity.</text>
</comment>
<dbReference type="GO" id="GO:0016836">
    <property type="term" value="F:hydro-lyase activity"/>
    <property type="evidence" value="ECO:0007669"/>
    <property type="project" value="TreeGrafter"/>
</dbReference>
<dbReference type="InterPro" id="IPR001753">
    <property type="entry name" value="Enoyl-CoA_hydra/iso"/>
</dbReference>
<evidence type="ECO:0000256" key="3">
    <source>
        <dbReference type="ARBA" id="ARBA00022832"/>
    </source>
</evidence>
<dbReference type="SUPFAM" id="SSF52096">
    <property type="entry name" value="ClpP/crotonase"/>
    <property type="match status" value="1"/>
</dbReference>
<comment type="similarity">
    <text evidence="2">Belongs to the prefoldin subunit beta family.</text>
</comment>
<dbReference type="AlphaFoldDB" id="A0A1I8J4I7"/>
<keyword evidence="4" id="KW-0809">Transit peptide</keyword>
<proteinExistence type="inferred from homology"/>
<evidence type="ECO:0000256" key="7">
    <source>
        <dbReference type="ARBA" id="ARBA00037410"/>
    </source>
</evidence>
<dbReference type="GO" id="GO:0016272">
    <property type="term" value="C:prefoldin complex"/>
    <property type="evidence" value="ECO:0007669"/>
    <property type="project" value="InterPro"/>
</dbReference>
<evidence type="ECO:0000313" key="9">
    <source>
        <dbReference type="Proteomes" id="UP000095280"/>
    </source>
</evidence>
<dbReference type="InterPro" id="IPR052377">
    <property type="entry name" value="Mitochondrial_ECH-domain"/>
</dbReference>
<evidence type="ECO:0000256" key="5">
    <source>
        <dbReference type="ARBA" id="ARBA00023098"/>
    </source>
</evidence>
<evidence type="ECO:0000256" key="1">
    <source>
        <dbReference type="ARBA" id="ARBA00004173"/>
    </source>
</evidence>
<dbReference type="NCBIfam" id="NF006008">
    <property type="entry name" value="PRK08139.1"/>
    <property type="match status" value="1"/>
</dbReference>
<comment type="subcellular location">
    <subcellularLocation>
        <location evidence="1">Mitochondrion</location>
    </subcellularLocation>
</comment>
<dbReference type="InterPro" id="IPR002777">
    <property type="entry name" value="PFD_beta-like"/>
</dbReference>
<dbReference type="InterPro" id="IPR009053">
    <property type="entry name" value="Prefoldin"/>
</dbReference>
<dbReference type="GO" id="GO:0006631">
    <property type="term" value="P:fatty acid metabolic process"/>
    <property type="evidence" value="ECO:0007669"/>
    <property type="project" value="UniProtKB-KW"/>
</dbReference>
<dbReference type="GO" id="GO:0051082">
    <property type="term" value="F:unfolded protein binding"/>
    <property type="evidence" value="ECO:0007669"/>
    <property type="project" value="InterPro"/>
</dbReference>
<dbReference type="Gene3D" id="3.90.226.10">
    <property type="entry name" value="2-enoyl-CoA Hydratase, Chain A, domain 1"/>
    <property type="match status" value="1"/>
</dbReference>
<sequence>AITQLQQKKLQTNQQLMFQSRQMDQLQKDVRHRQLVLEELSSISPEGRVYSSVGRMFMLQPVDEIRTEIRTKISASEDKAKTLEANKTYLEQIAAAGARALWHRFPRRLASTSASPPVVSEVRDSVARVTLANPKQRNSLSLETLRLLESTLNKHADDSAVRAVLLRSDGPVFSSGHNLREMDQGEALRRDVMSQCSRLMLRLHSLPLPVIAQVSGLATAAGCQLVASCDLAVAASSARFATPGVKIGLFCSTPAVALARSVNGKMAMRMLLTGEPITAQEALNSGLVSHVAEDADLETTTEALVAMVTRHSRPVVAMGKQTFYQQVKLPRDEAYRLCESTMLANLRLPDAQEGIAAFLEKRQPNWSHSDKEIVEKQK</sequence>
<dbReference type="PANTHER" id="PTHR43602:SF1">
    <property type="entry name" value="ENOYL-COA HYDRATASE DOMAIN-CONTAINING PROTEIN 3, MITOCHONDRIAL"/>
    <property type="match status" value="1"/>
</dbReference>
<protein>
    <recommendedName>
        <fullName evidence="8">Enoyl-CoA hydratase domain-containing protein 3, mitochondrial</fullName>
    </recommendedName>
</protein>
<evidence type="ECO:0000256" key="2">
    <source>
        <dbReference type="ARBA" id="ARBA00008045"/>
    </source>
</evidence>
<keyword evidence="3" id="KW-0276">Fatty acid metabolism</keyword>
<dbReference type="GO" id="GO:0005739">
    <property type="term" value="C:mitochondrion"/>
    <property type="evidence" value="ECO:0007669"/>
    <property type="project" value="UniProtKB-SubCell"/>
</dbReference>
<evidence type="ECO:0000256" key="4">
    <source>
        <dbReference type="ARBA" id="ARBA00022946"/>
    </source>
</evidence>
<evidence type="ECO:0000256" key="8">
    <source>
        <dbReference type="ARBA" id="ARBA00040545"/>
    </source>
</evidence>
<dbReference type="Gene3D" id="1.10.12.10">
    <property type="entry name" value="Lyase 2-enoyl-coa Hydratase, Chain A, domain 2"/>
    <property type="match status" value="1"/>
</dbReference>
<dbReference type="Pfam" id="PF01920">
    <property type="entry name" value="Prefoldin_2"/>
    <property type="match status" value="1"/>
</dbReference>
<reference evidence="10" key="1">
    <citation type="submission" date="2016-11" db="UniProtKB">
        <authorList>
            <consortium name="WormBaseParasite"/>
        </authorList>
    </citation>
    <scope>IDENTIFICATION</scope>
</reference>
<dbReference type="InterPro" id="IPR029045">
    <property type="entry name" value="ClpP/crotonase-like_dom_sf"/>
</dbReference>
<evidence type="ECO:0000256" key="6">
    <source>
        <dbReference type="ARBA" id="ARBA00023128"/>
    </source>
</evidence>
<dbReference type="GO" id="GO:0006457">
    <property type="term" value="P:protein folding"/>
    <property type="evidence" value="ECO:0007669"/>
    <property type="project" value="InterPro"/>
</dbReference>
<keyword evidence="5" id="KW-0443">Lipid metabolism</keyword>
<organism evidence="9 10">
    <name type="scientific">Macrostomum lignano</name>
    <dbReference type="NCBI Taxonomy" id="282301"/>
    <lineage>
        <taxon>Eukaryota</taxon>
        <taxon>Metazoa</taxon>
        <taxon>Spiralia</taxon>
        <taxon>Lophotrochozoa</taxon>
        <taxon>Platyhelminthes</taxon>
        <taxon>Rhabditophora</taxon>
        <taxon>Macrostomorpha</taxon>
        <taxon>Macrostomida</taxon>
        <taxon>Macrostomidae</taxon>
        <taxon>Macrostomum</taxon>
    </lineage>
</organism>
<dbReference type="WBParaSite" id="maker-uti_cns_0045758-snap-gene-1.5-mRNA-1">
    <property type="protein sequence ID" value="maker-uti_cns_0045758-snap-gene-1.5-mRNA-1"/>
    <property type="gene ID" value="maker-uti_cns_0045758-snap-gene-1.5"/>
</dbReference>
<keyword evidence="6" id="KW-0496">Mitochondrion</keyword>
<dbReference type="SUPFAM" id="SSF46579">
    <property type="entry name" value="Prefoldin"/>
    <property type="match status" value="1"/>
</dbReference>
<dbReference type="InterPro" id="IPR014748">
    <property type="entry name" value="Enoyl-CoA_hydra_C"/>
</dbReference>
<dbReference type="PANTHER" id="PTHR43602">
    <property type="match status" value="1"/>
</dbReference>
<dbReference type="Pfam" id="PF00378">
    <property type="entry name" value="ECH_1"/>
    <property type="match status" value="1"/>
</dbReference>
<keyword evidence="9" id="KW-1185">Reference proteome</keyword>
<dbReference type="CDD" id="cd06558">
    <property type="entry name" value="crotonase-like"/>
    <property type="match status" value="1"/>
</dbReference>
<dbReference type="Proteomes" id="UP000095280">
    <property type="component" value="Unplaced"/>
</dbReference>
<dbReference type="CDD" id="cd23164">
    <property type="entry name" value="Prefoldin_1"/>
    <property type="match status" value="1"/>
</dbReference>
<name>A0A1I8J4I7_9PLAT</name>
<dbReference type="Gene3D" id="1.10.287.370">
    <property type="match status" value="1"/>
</dbReference>